<protein>
    <submittedName>
        <fullName evidence="2">DUF2127 domain-containing protein</fullName>
    </submittedName>
</protein>
<dbReference type="RefSeq" id="WP_152617302.1">
    <property type="nucleotide sequence ID" value="NZ_CADFGF010000020.1"/>
</dbReference>
<feature type="transmembrane region" description="Helical" evidence="1">
    <location>
        <begin position="120"/>
        <end position="137"/>
    </location>
</feature>
<dbReference type="AlphaFoldDB" id="A0A8T6ZKD6"/>
<dbReference type="Proteomes" id="UP000030460">
    <property type="component" value="Unassembled WGS sequence"/>
</dbReference>
<organism evidence="2 3">
    <name type="scientific">Paraburkholderia sacchari</name>
    <dbReference type="NCBI Taxonomy" id="159450"/>
    <lineage>
        <taxon>Bacteria</taxon>
        <taxon>Pseudomonadati</taxon>
        <taxon>Pseudomonadota</taxon>
        <taxon>Betaproteobacteria</taxon>
        <taxon>Burkholderiales</taxon>
        <taxon>Burkholderiaceae</taxon>
        <taxon>Paraburkholderia</taxon>
    </lineage>
</organism>
<dbReference type="InterPro" id="IPR021125">
    <property type="entry name" value="DUF2127"/>
</dbReference>
<dbReference type="Pfam" id="PF09900">
    <property type="entry name" value="DUF2127"/>
    <property type="match status" value="1"/>
</dbReference>
<dbReference type="EMBL" id="JTDB02000012">
    <property type="protein sequence ID" value="NLP65148.1"/>
    <property type="molecule type" value="Genomic_DNA"/>
</dbReference>
<feature type="transmembrane region" description="Helical" evidence="1">
    <location>
        <begin position="169"/>
        <end position="188"/>
    </location>
</feature>
<reference evidence="2" key="2">
    <citation type="submission" date="2020-04" db="EMBL/GenBank/DDBJ databases">
        <authorList>
            <person name="Alexandrino P."/>
            <person name="Mendonca T."/>
            <person name="Guaman L."/>
            <person name="Cherix J."/>
            <person name="Lozano-Sakalauskas G."/>
            <person name="Fujita A."/>
            <person name="Filho E.R."/>
            <person name="Long P."/>
            <person name="Padilla G."/>
            <person name="Taciro M.K."/>
            <person name="Gomez J.G."/>
            <person name="Silva L.F."/>
            <person name="Torres M."/>
        </authorList>
    </citation>
    <scope>NUCLEOTIDE SEQUENCE</scope>
    <source>
        <strain evidence="2">LMG 19450</strain>
    </source>
</reference>
<evidence type="ECO:0000313" key="2">
    <source>
        <dbReference type="EMBL" id="NLP65148.1"/>
    </source>
</evidence>
<gene>
    <name evidence="2" type="ORF">NH14_029250</name>
</gene>
<sequence length="209" mass="23956">MPGADEVREGRKTSEQRLREPGLAGRAILERPGETPVIGLKRFLDEKKLHLVFEVSLWFKAVFALSEIVAGIATYFVSQRLFLTLVTWVTREEFAEDPHDLVANFLLHSVQHLSVDTQKFAAIYLLAHGVTKLWLIIGLLRERLWYYPVSIAVFGLFIAYQLYRFSFTHSIWLLLITALDVVILALTWHEYLHLRNAGIQPTVNPPSTD</sequence>
<evidence type="ECO:0000313" key="3">
    <source>
        <dbReference type="Proteomes" id="UP000030460"/>
    </source>
</evidence>
<reference evidence="2" key="1">
    <citation type="journal article" date="2015" name="Genome Announc.">
        <title>Draft Genome Sequence of the Polyhydroxyalkanoate-Producing Bacterium Burkholderia sacchari LMG 19450 Isolated from Brazilian Sugarcane Plantation Soil.</title>
        <authorList>
            <person name="Alexandrino P.M."/>
            <person name="Mendonca T.T."/>
            <person name="Guaman Bautista L.P."/>
            <person name="Cherix J."/>
            <person name="Lozano-Sakalauskas G.C."/>
            <person name="Fujita A."/>
            <person name="Ramos Filho E."/>
            <person name="Long P."/>
            <person name="Padilla G."/>
            <person name="Taciro M.K."/>
            <person name="Gomez J.G."/>
            <person name="Silva L.F."/>
        </authorList>
    </citation>
    <scope>NUCLEOTIDE SEQUENCE</scope>
    <source>
        <strain evidence="2">LMG 19450</strain>
    </source>
</reference>
<name>A0A8T6ZKD6_9BURK</name>
<feature type="transmembrane region" description="Helical" evidence="1">
    <location>
        <begin position="144"/>
        <end position="163"/>
    </location>
</feature>
<keyword evidence="1" id="KW-0472">Membrane</keyword>
<dbReference type="OrthoDB" id="8393979at2"/>
<keyword evidence="1" id="KW-1133">Transmembrane helix</keyword>
<feature type="transmembrane region" description="Helical" evidence="1">
    <location>
        <begin position="57"/>
        <end position="77"/>
    </location>
</feature>
<keyword evidence="3" id="KW-1185">Reference proteome</keyword>
<proteinExistence type="predicted"/>
<accession>A0A8T6ZKD6</accession>
<comment type="caution">
    <text evidence="2">The sequence shown here is derived from an EMBL/GenBank/DDBJ whole genome shotgun (WGS) entry which is preliminary data.</text>
</comment>
<keyword evidence="1" id="KW-0812">Transmembrane</keyword>
<evidence type="ECO:0000256" key="1">
    <source>
        <dbReference type="SAM" id="Phobius"/>
    </source>
</evidence>